<feature type="domain" description="VWFA" evidence="4">
    <location>
        <begin position="94"/>
        <end position="199"/>
    </location>
</feature>
<dbReference type="InterPro" id="IPR050768">
    <property type="entry name" value="UPF0353/GerABKA_families"/>
</dbReference>
<feature type="repeat" description="TPR" evidence="1">
    <location>
        <begin position="402"/>
        <end position="435"/>
    </location>
</feature>
<dbReference type="Pfam" id="PF00515">
    <property type="entry name" value="TPR_1"/>
    <property type="match status" value="1"/>
</dbReference>
<dbReference type="InterPro" id="IPR011990">
    <property type="entry name" value="TPR-like_helical_dom_sf"/>
</dbReference>
<keyword evidence="3" id="KW-0472">Membrane</keyword>
<dbReference type="AlphaFoldDB" id="A0A2I0CQN4"/>
<dbReference type="EMBL" id="PIYS01000014">
    <property type="protein sequence ID" value="PKF71457.1"/>
    <property type="molecule type" value="Genomic_DNA"/>
</dbReference>
<accession>A0A2I0CQN4</accession>
<evidence type="ECO:0000259" key="4">
    <source>
        <dbReference type="Pfam" id="PF13519"/>
    </source>
</evidence>
<dbReference type="Proteomes" id="UP000242861">
    <property type="component" value="Unassembled WGS sequence"/>
</dbReference>
<dbReference type="PANTHER" id="PTHR22550">
    <property type="entry name" value="SPORE GERMINATION PROTEIN"/>
    <property type="match status" value="1"/>
</dbReference>
<evidence type="ECO:0000313" key="6">
    <source>
        <dbReference type="Proteomes" id="UP000242861"/>
    </source>
</evidence>
<proteinExistence type="predicted"/>
<name>A0A2I0CQN4_9PSED</name>
<protein>
    <recommendedName>
        <fullName evidence="4">VWFA domain-containing protein</fullName>
    </recommendedName>
</protein>
<feature type="compositionally biased region" description="Polar residues" evidence="2">
    <location>
        <begin position="474"/>
        <end position="500"/>
    </location>
</feature>
<dbReference type="PANTHER" id="PTHR22550:SF14">
    <property type="entry name" value="VWFA DOMAIN-CONTAINING PROTEIN"/>
    <property type="match status" value="1"/>
</dbReference>
<dbReference type="PROSITE" id="PS50005">
    <property type="entry name" value="TPR"/>
    <property type="match status" value="1"/>
</dbReference>
<dbReference type="InterPro" id="IPR036465">
    <property type="entry name" value="vWFA_dom_sf"/>
</dbReference>
<dbReference type="InterPro" id="IPR002035">
    <property type="entry name" value="VWF_A"/>
</dbReference>
<keyword evidence="3" id="KW-1133">Transmembrane helix</keyword>
<keyword evidence="3" id="KW-0812">Transmembrane</keyword>
<dbReference type="InterPro" id="IPR019734">
    <property type="entry name" value="TPR_rpt"/>
</dbReference>
<evidence type="ECO:0000256" key="3">
    <source>
        <dbReference type="SAM" id="Phobius"/>
    </source>
</evidence>
<dbReference type="SMART" id="SM00028">
    <property type="entry name" value="TPR"/>
    <property type="match status" value="1"/>
</dbReference>
<evidence type="ECO:0000313" key="5">
    <source>
        <dbReference type="EMBL" id="PKF71457.1"/>
    </source>
</evidence>
<reference evidence="6" key="1">
    <citation type="submission" date="2017-12" db="EMBL/GenBank/DDBJ databases">
        <authorList>
            <person name="Yu X.-Y."/>
        </authorList>
    </citation>
    <scope>NUCLEOTIDE SEQUENCE [LARGE SCALE GENOMIC DNA]</scope>
    <source>
        <strain evidence="6">ZYSR67-Z</strain>
    </source>
</reference>
<feature type="transmembrane region" description="Helical" evidence="3">
    <location>
        <begin position="59"/>
        <end position="77"/>
    </location>
</feature>
<comment type="caution">
    <text evidence="5">The sequence shown here is derived from an EMBL/GenBank/DDBJ whole genome shotgun (WGS) entry which is preliminary data.</text>
</comment>
<dbReference type="SUPFAM" id="SSF53300">
    <property type="entry name" value="vWA-like"/>
    <property type="match status" value="1"/>
</dbReference>
<keyword evidence="1" id="KW-0802">TPR repeat</keyword>
<dbReference type="Gene3D" id="1.25.40.10">
    <property type="entry name" value="Tetratricopeptide repeat domain"/>
    <property type="match status" value="1"/>
</dbReference>
<feature type="transmembrane region" description="Helical" evidence="3">
    <location>
        <begin position="6"/>
        <end position="24"/>
    </location>
</feature>
<evidence type="ECO:0000256" key="1">
    <source>
        <dbReference type="PROSITE-ProRule" id="PRU00339"/>
    </source>
</evidence>
<dbReference type="Gene3D" id="3.40.50.410">
    <property type="entry name" value="von Willebrand factor, type A domain"/>
    <property type="match status" value="1"/>
</dbReference>
<sequence length="578" mass="62974">MSDGFFLLRPLWLLLLPLLGYLLWRLWQRQQRHGQWQQLLPRALQPWLLEHSHSGRQRLPWVLLGLGWLLASLALLGPSGERLSHNELKRHDPLVIILDMTPRMLAADLTPNRLQQARHKIADLLQLRGDAQTAMVVYAGSAHSVVPLSDDLNTSLNLLDALHPDIMPRAGQRADLAIGKAQQLLEQGANGAGRLLLLTAELSAQEQLGIRQRLGRNSQKLLILGLGSQAGAPIPDSQGGLRKDAQGAIQLTRLDATGLQALAEAVAGRYTNLQLGNSDLIALGLLDSGGQLRHSGEQLRLDVWLDHGHWLLLPLLLLAACAARRGWLFILPVGLLLAPPAQAMNWEDLWLRADQQGIRLLRQGQPAQAAQRFIDPQWQGHALYQAGDYVAAAQRFALGQHAADHYNRGNALARNGDLEAALDAYETALEIDGKLSVALHNKQLVEQLLALRRQQDTQASPPSDPPTPTANQPSTAGTPAQPAQETDHPTQQGSPAQNATEPGAADESTGPGPQADSLAPGATGPENGAALGQASSTPASREQQQALEQWLRDVPDDPAELLRRKFWYQQQHAEEAQP</sequence>
<dbReference type="Pfam" id="PF13519">
    <property type="entry name" value="VWA_2"/>
    <property type="match status" value="1"/>
</dbReference>
<dbReference type="SUPFAM" id="SSF48452">
    <property type="entry name" value="TPR-like"/>
    <property type="match status" value="1"/>
</dbReference>
<dbReference type="RefSeq" id="WP_101193377.1">
    <property type="nucleotide sequence ID" value="NZ_PIYS01000014.1"/>
</dbReference>
<feature type="compositionally biased region" description="Polar residues" evidence="2">
    <location>
        <begin position="533"/>
        <end position="547"/>
    </location>
</feature>
<feature type="region of interest" description="Disordered" evidence="2">
    <location>
        <begin position="454"/>
        <end position="547"/>
    </location>
</feature>
<evidence type="ECO:0000256" key="2">
    <source>
        <dbReference type="SAM" id="MobiDB-lite"/>
    </source>
</evidence>
<gene>
    <name evidence="5" type="ORF">CW360_08375</name>
</gene>
<organism evidence="5 6">
    <name type="scientific">Pseudomonas fluvialis</name>
    <dbReference type="NCBI Taxonomy" id="1793966"/>
    <lineage>
        <taxon>Bacteria</taxon>
        <taxon>Pseudomonadati</taxon>
        <taxon>Pseudomonadota</taxon>
        <taxon>Gammaproteobacteria</taxon>
        <taxon>Pseudomonadales</taxon>
        <taxon>Pseudomonadaceae</taxon>
        <taxon>Pseudomonas</taxon>
    </lineage>
</organism>